<dbReference type="Proteomes" id="UP000834106">
    <property type="component" value="Chromosome 2"/>
</dbReference>
<protein>
    <submittedName>
        <fullName evidence="2">Uncharacterized protein</fullName>
    </submittedName>
</protein>
<evidence type="ECO:0000256" key="1">
    <source>
        <dbReference type="SAM" id="MobiDB-lite"/>
    </source>
</evidence>
<sequence length="100" mass="10717">MRHSRFLCIQHGKDKRKASMDNTMHQPPLKKLASESPISATPGNSLPVDTPGSSSGYPTIMWTADSNLQSSLNENVPGSRGRKEMVGGQGPKISAALDQV</sequence>
<evidence type="ECO:0000313" key="2">
    <source>
        <dbReference type="EMBL" id="CAI9756845.1"/>
    </source>
</evidence>
<feature type="region of interest" description="Disordered" evidence="1">
    <location>
        <begin position="1"/>
        <end position="100"/>
    </location>
</feature>
<dbReference type="EMBL" id="OU503037">
    <property type="protein sequence ID" value="CAI9756845.1"/>
    <property type="molecule type" value="Genomic_DNA"/>
</dbReference>
<keyword evidence="3" id="KW-1185">Reference proteome</keyword>
<proteinExistence type="predicted"/>
<dbReference type="AlphaFoldDB" id="A0AAD1YTM8"/>
<reference evidence="2" key="1">
    <citation type="submission" date="2023-05" db="EMBL/GenBank/DDBJ databases">
        <authorList>
            <person name="Huff M."/>
        </authorList>
    </citation>
    <scope>NUCLEOTIDE SEQUENCE</scope>
</reference>
<name>A0AAD1YTM8_9LAMI</name>
<accession>A0AAD1YTM8</accession>
<evidence type="ECO:0000313" key="3">
    <source>
        <dbReference type="Proteomes" id="UP000834106"/>
    </source>
</evidence>
<feature type="compositionally biased region" description="Polar residues" evidence="1">
    <location>
        <begin position="64"/>
        <end position="76"/>
    </location>
</feature>
<organism evidence="2 3">
    <name type="scientific">Fraxinus pennsylvanica</name>
    <dbReference type="NCBI Taxonomy" id="56036"/>
    <lineage>
        <taxon>Eukaryota</taxon>
        <taxon>Viridiplantae</taxon>
        <taxon>Streptophyta</taxon>
        <taxon>Embryophyta</taxon>
        <taxon>Tracheophyta</taxon>
        <taxon>Spermatophyta</taxon>
        <taxon>Magnoliopsida</taxon>
        <taxon>eudicotyledons</taxon>
        <taxon>Gunneridae</taxon>
        <taxon>Pentapetalae</taxon>
        <taxon>asterids</taxon>
        <taxon>lamiids</taxon>
        <taxon>Lamiales</taxon>
        <taxon>Oleaceae</taxon>
        <taxon>Oleeae</taxon>
        <taxon>Fraxinus</taxon>
    </lineage>
</organism>
<gene>
    <name evidence="2" type="ORF">FPE_LOCUS4275</name>
</gene>